<keyword evidence="2 5" id="KW-0812">Transmembrane</keyword>
<dbReference type="InterPro" id="IPR044878">
    <property type="entry name" value="UbiA_sf"/>
</dbReference>
<dbReference type="Pfam" id="PF01040">
    <property type="entry name" value="UbiA"/>
    <property type="match status" value="1"/>
</dbReference>
<keyword evidence="4 5" id="KW-0472">Membrane</keyword>
<organism evidence="6 7">
    <name type="scientific">Pseudosporangium ferrugineum</name>
    <dbReference type="NCBI Taxonomy" id="439699"/>
    <lineage>
        <taxon>Bacteria</taxon>
        <taxon>Bacillati</taxon>
        <taxon>Actinomycetota</taxon>
        <taxon>Actinomycetes</taxon>
        <taxon>Micromonosporales</taxon>
        <taxon>Micromonosporaceae</taxon>
        <taxon>Pseudosporangium</taxon>
    </lineage>
</organism>
<evidence type="ECO:0000256" key="4">
    <source>
        <dbReference type="ARBA" id="ARBA00023136"/>
    </source>
</evidence>
<dbReference type="RefSeq" id="WP_245908181.1">
    <property type="nucleotide sequence ID" value="NZ_PVZG01000005.1"/>
</dbReference>
<accession>A0A2T0S8T6</accession>
<comment type="caution">
    <text evidence="6">The sequence shown here is derived from an EMBL/GenBank/DDBJ whole genome shotgun (WGS) entry which is preliminary data.</text>
</comment>
<dbReference type="EMBL" id="PVZG01000005">
    <property type="protein sequence ID" value="PRY29839.1"/>
    <property type="molecule type" value="Genomic_DNA"/>
</dbReference>
<feature type="transmembrane region" description="Helical" evidence="5">
    <location>
        <begin position="134"/>
        <end position="152"/>
    </location>
</feature>
<reference evidence="6 7" key="1">
    <citation type="submission" date="2018-03" db="EMBL/GenBank/DDBJ databases">
        <title>Genomic Encyclopedia of Archaeal and Bacterial Type Strains, Phase II (KMG-II): from individual species to whole genera.</title>
        <authorList>
            <person name="Goeker M."/>
        </authorList>
    </citation>
    <scope>NUCLEOTIDE SEQUENCE [LARGE SCALE GENOMIC DNA]</scope>
    <source>
        <strain evidence="6 7">DSM 45348</strain>
    </source>
</reference>
<keyword evidence="3 5" id="KW-1133">Transmembrane helix</keyword>
<dbReference type="CDD" id="cd13963">
    <property type="entry name" value="PT_UbiA_2"/>
    <property type="match status" value="1"/>
</dbReference>
<dbReference type="GO" id="GO:0016020">
    <property type="term" value="C:membrane"/>
    <property type="evidence" value="ECO:0007669"/>
    <property type="project" value="UniProtKB-SubCell"/>
</dbReference>
<dbReference type="Proteomes" id="UP000239209">
    <property type="component" value="Unassembled WGS sequence"/>
</dbReference>
<evidence type="ECO:0000313" key="6">
    <source>
        <dbReference type="EMBL" id="PRY29839.1"/>
    </source>
</evidence>
<evidence type="ECO:0000256" key="1">
    <source>
        <dbReference type="ARBA" id="ARBA00004141"/>
    </source>
</evidence>
<feature type="transmembrane region" description="Helical" evidence="5">
    <location>
        <begin position="20"/>
        <end position="40"/>
    </location>
</feature>
<sequence>MVLPLLDPALLGWRHAGRAGIAVLAFILASAVVYVANDIADRGRDRAHPTKRDRPIAAGRVSPWAAGALAVSLAAVLAAVVGPAVTDWWPLLAYLVVNAAYSFVLKHVPLVDLFVVALGFVLRLAQGYEAVGSPSSGWLTLCVLAVCLLLILGKRRHELRAGGVAHRPALAGYNESLLDHLLVLTAALALITYQLYVYTFSAAALFTVPFALFALFRYLQVVLVNAGGGSPVRVLLRDRVMLVNAALWLLVFEGGLLYG</sequence>
<protein>
    <submittedName>
        <fullName evidence="6">4-hydroxybenzoate polyprenyltransferase</fullName>
    </submittedName>
</protein>
<keyword evidence="7" id="KW-1185">Reference proteome</keyword>
<name>A0A2T0S8T6_9ACTN</name>
<dbReference type="Gene3D" id="1.10.357.140">
    <property type="entry name" value="UbiA prenyltransferase"/>
    <property type="match status" value="1"/>
</dbReference>
<keyword evidence="6" id="KW-0808">Transferase</keyword>
<comment type="subcellular location">
    <subcellularLocation>
        <location evidence="1">Membrane</location>
        <topology evidence="1">Multi-pass membrane protein</topology>
    </subcellularLocation>
</comment>
<proteinExistence type="predicted"/>
<evidence type="ECO:0000256" key="3">
    <source>
        <dbReference type="ARBA" id="ARBA00022989"/>
    </source>
</evidence>
<feature type="transmembrane region" description="Helical" evidence="5">
    <location>
        <begin position="110"/>
        <end position="128"/>
    </location>
</feature>
<gene>
    <name evidence="6" type="ORF">CLV70_1057</name>
</gene>
<feature type="transmembrane region" description="Helical" evidence="5">
    <location>
        <begin position="61"/>
        <end position="82"/>
    </location>
</feature>
<evidence type="ECO:0000256" key="5">
    <source>
        <dbReference type="SAM" id="Phobius"/>
    </source>
</evidence>
<dbReference type="InterPro" id="IPR000537">
    <property type="entry name" value="UbiA_prenyltransferase"/>
</dbReference>
<evidence type="ECO:0000256" key="2">
    <source>
        <dbReference type="ARBA" id="ARBA00022692"/>
    </source>
</evidence>
<feature type="transmembrane region" description="Helical" evidence="5">
    <location>
        <begin position="202"/>
        <end position="219"/>
    </location>
</feature>
<dbReference type="AlphaFoldDB" id="A0A2T0S8T6"/>
<feature type="transmembrane region" description="Helical" evidence="5">
    <location>
        <begin position="240"/>
        <end position="258"/>
    </location>
</feature>
<dbReference type="GO" id="GO:0016765">
    <property type="term" value="F:transferase activity, transferring alkyl or aryl (other than methyl) groups"/>
    <property type="evidence" value="ECO:0007669"/>
    <property type="project" value="InterPro"/>
</dbReference>
<evidence type="ECO:0000313" key="7">
    <source>
        <dbReference type="Proteomes" id="UP000239209"/>
    </source>
</evidence>